<evidence type="ECO:0000313" key="1">
    <source>
        <dbReference type="EMBL" id="BAC09636.1"/>
    </source>
</evidence>
<evidence type="ECO:0000313" key="2">
    <source>
        <dbReference type="Proteomes" id="UP000000440"/>
    </source>
</evidence>
<proteinExistence type="predicted"/>
<protein>
    <submittedName>
        <fullName evidence="1">Tll2084 protein</fullName>
    </submittedName>
</protein>
<dbReference type="EMBL" id="BA000039">
    <property type="protein sequence ID" value="BAC09636.1"/>
    <property type="molecule type" value="Genomic_DNA"/>
</dbReference>
<gene>
    <name evidence="1" type="ordered locus">tll2084</name>
</gene>
<dbReference type="Proteomes" id="UP000000440">
    <property type="component" value="Chromosome"/>
</dbReference>
<dbReference type="KEGG" id="tel:tll2084"/>
<name>Q8DH75_THEVB</name>
<organism evidence="1 2">
    <name type="scientific">Thermosynechococcus vestitus (strain NIES-2133 / IAM M-273 / BP-1)</name>
    <dbReference type="NCBI Taxonomy" id="197221"/>
    <lineage>
        <taxon>Bacteria</taxon>
        <taxon>Bacillati</taxon>
        <taxon>Cyanobacteriota</taxon>
        <taxon>Cyanophyceae</taxon>
        <taxon>Acaryochloridales</taxon>
        <taxon>Thermosynechococcaceae</taxon>
        <taxon>Thermosynechococcus</taxon>
    </lineage>
</organism>
<reference evidence="1 2" key="1">
    <citation type="journal article" date="2002" name="DNA Res.">
        <title>Complete genome structure of the thermophilic cyanobacterium Thermosynechococcus elongatus BP-1.</title>
        <authorList>
            <person name="Nakamura Y."/>
            <person name="Kaneko T."/>
            <person name="Sato S."/>
            <person name="Ikeuchi M."/>
            <person name="Katoh H."/>
            <person name="Sasamoto S."/>
            <person name="Watanabe A."/>
            <person name="Iriguchi M."/>
            <person name="Kawashima K."/>
            <person name="Kimura T."/>
            <person name="Kishida Y."/>
            <person name="Kiyokawa C."/>
            <person name="Kohara M."/>
            <person name="Matsumoto M."/>
            <person name="Matsuno A."/>
            <person name="Nakazaki N."/>
            <person name="Shimpo S."/>
            <person name="Sugimoto M."/>
            <person name="Takeuchi C."/>
            <person name="Yamada M."/>
            <person name="Tabata S."/>
        </authorList>
    </citation>
    <scope>NUCLEOTIDE SEQUENCE [LARGE SCALE GENOMIC DNA]</scope>
    <source>
        <strain evidence="2">IAM M-273 / NIES-2133 / BP-1</strain>
    </source>
</reference>
<accession>Q8DH75</accession>
<sequence>MLKIILCIKLSEKIFMDSDGYLSEILVLLRQLLPLLMSLLDDALAVVLTRLGCHLPWLEQLMPFVLSGVTLYGVIHGSKVIYEFCKHQGQSLRSGNVSSSQ</sequence>
<dbReference type="EnsemblBacteria" id="BAC09636">
    <property type="protein sequence ID" value="BAC09636"/>
    <property type="gene ID" value="BAC09636"/>
</dbReference>
<keyword evidence="2" id="KW-1185">Reference proteome</keyword>
<dbReference type="AlphaFoldDB" id="Q8DH75"/>